<dbReference type="InterPro" id="IPR024047">
    <property type="entry name" value="MM3350-like_sf"/>
</dbReference>
<dbReference type="PANTHER" id="PTHR41878:SF1">
    <property type="entry name" value="TNPR PROTEIN"/>
    <property type="match status" value="1"/>
</dbReference>
<dbReference type="InterPro" id="IPR012912">
    <property type="entry name" value="Plasmid_pRiA4b_Orf3-like"/>
</dbReference>
<dbReference type="Pfam" id="PF07929">
    <property type="entry name" value="PRiA4_ORF3"/>
    <property type="match status" value="1"/>
</dbReference>
<proteinExistence type="predicted"/>
<dbReference type="OrthoDB" id="9816539at2"/>
<dbReference type="AlphaFoldDB" id="A0A2K9AU89"/>
<reference evidence="2 3" key="1">
    <citation type="submission" date="2017-12" db="EMBL/GenBank/DDBJ databases">
        <title>Kangiella profundi FT102 completed genome.</title>
        <authorList>
            <person name="Xu J."/>
            <person name="Wang J."/>
            <person name="Lu Y."/>
        </authorList>
    </citation>
    <scope>NUCLEOTIDE SEQUENCE [LARGE SCALE GENOMIC DNA]</scope>
    <source>
        <strain evidence="2 3">FT102</strain>
    </source>
</reference>
<feature type="domain" description="Plasmid pRiA4b Orf3-like" evidence="1">
    <location>
        <begin position="8"/>
        <end position="176"/>
    </location>
</feature>
<keyword evidence="3" id="KW-1185">Reference proteome</keyword>
<dbReference type="PANTHER" id="PTHR41878">
    <property type="entry name" value="LEXA REPRESSOR-RELATED"/>
    <property type="match status" value="1"/>
</dbReference>
<dbReference type="Proteomes" id="UP000232693">
    <property type="component" value="Chromosome"/>
</dbReference>
<evidence type="ECO:0000313" key="2">
    <source>
        <dbReference type="EMBL" id="AUD78721.1"/>
    </source>
</evidence>
<protein>
    <submittedName>
        <fullName evidence="2">Plasmid pRiA4b ORF-3 family protein</fullName>
    </submittedName>
</protein>
<dbReference type="SUPFAM" id="SSF159941">
    <property type="entry name" value="MM3350-like"/>
    <property type="match status" value="1"/>
</dbReference>
<accession>A0A2K9AU89</accession>
<gene>
    <name evidence="2" type="ORF">CW740_05440</name>
</gene>
<organism evidence="2 3">
    <name type="scientific">Kangiella profundi</name>
    <dbReference type="NCBI Taxonomy" id="1561924"/>
    <lineage>
        <taxon>Bacteria</taxon>
        <taxon>Pseudomonadati</taxon>
        <taxon>Pseudomonadota</taxon>
        <taxon>Gammaproteobacteria</taxon>
        <taxon>Kangiellales</taxon>
        <taxon>Kangiellaceae</taxon>
        <taxon>Kangiella</taxon>
    </lineage>
</organism>
<name>A0A2K9AU89_9GAMM</name>
<dbReference type="RefSeq" id="WP_106646575.1">
    <property type="nucleotide sequence ID" value="NZ_BMGO01000001.1"/>
</dbReference>
<dbReference type="Gene3D" id="3.10.290.30">
    <property type="entry name" value="MM3350-like"/>
    <property type="match status" value="1"/>
</dbReference>
<dbReference type="KEGG" id="kpd:CW740_05440"/>
<sequence>MSTKTQNMLHLRVELEHLNLPVWRDIIIDPSATLEDLHYAIQAIFGWEDYQQHEFQKDGKRYGYIDPEGDGDEEWQNEANIAITDVLANKEESIEYTYDFADHWHHKVTLMGFKEPKSDVYVECIDGKNACPPEDAGGVAGYEHLLNVLRSPNHFEHEEVKEWFGEGFSPNRFSVAEANASLQDSFTYEDE</sequence>
<evidence type="ECO:0000313" key="3">
    <source>
        <dbReference type="Proteomes" id="UP000232693"/>
    </source>
</evidence>
<evidence type="ECO:0000259" key="1">
    <source>
        <dbReference type="Pfam" id="PF07929"/>
    </source>
</evidence>
<dbReference type="EMBL" id="CP025120">
    <property type="protein sequence ID" value="AUD78721.1"/>
    <property type="molecule type" value="Genomic_DNA"/>
</dbReference>